<keyword evidence="6 14" id="KW-0349">Heme</keyword>
<dbReference type="GO" id="GO:0020037">
    <property type="term" value="F:heme binding"/>
    <property type="evidence" value="ECO:0007669"/>
    <property type="project" value="InterPro"/>
</dbReference>
<evidence type="ECO:0000256" key="1">
    <source>
        <dbReference type="ARBA" id="ARBA00001971"/>
    </source>
</evidence>
<evidence type="ECO:0000256" key="3">
    <source>
        <dbReference type="ARBA" id="ARBA00004174"/>
    </source>
</evidence>
<dbReference type="InterPro" id="IPR050476">
    <property type="entry name" value="Insect_CytP450_Detox"/>
</dbReference>
<dbReference type="InterPro" id="IPR036396">
    <property type="entry name" value="Cyt_P450_sf"/>
</dbReference>
<dbReference type="Pfam" id="PF00067">
    <property type="entry name" value="p450"/>
    <property type="match status" value="2"/>
</dbReference>
<keyword evidence="7 14" id="KW-0479">Metal-binding</keyword>
<feature type="binding site" description="axial binding residue" evidence="14">
    <location>
        <position position="240"/>
    </location>
    <ligand>
        <name>heme</name>
        <dbReference type="ChEBI" id="CHEBI:30413"/>
    </ligand>
    <ligandPart>
        <name>Fe</name>
        <dbReference type="ChEBI" id="CHEBI:18248"/>
    </ligandPart>
</feature>
<dbReference type="InterPro" id="IPR001128">
    <property type="entry name" value="Cyt_P450"/>
</dbReference>
<dbReference type="GO" id="GO:0005789">
    <property type="term" value="C:endoplasmic reticulum membrane"/>
    <property type="evidence" value="ECO:0007669"/>
    <property type="project" value="UniProtKB-SubCell"/>
</dbReference>
<evidence type="ECO:0000256" key="12">
    <source>
        <dbReference type="ARBA" id="ARBA00023033"/>
    </source>
</evidence>
<dbReference type="PROSITE" id="PS00086">
    <property type="entry name" value="CYTOCHROME_P450"/>
    <property type="match status" value="1"/>
</dbReference>
<dbReference type="Gene3D" id="1.10.630.10">
    <property type="entry name" value="Cytochrome P450"/>
    <property type="match status" value="2"/>
</dbReference>
<sequence>MVADQIAIKEILIKRFNDFLDHRMSDVMSLCVGSMIERIKDDKSKTPTDVPTDVRRLFRTLTVDVISRCVYGITFRDLYDENSEIIRHADAVFATSDMSSPLLFLLLLINITNTFFGMKSFQFFVSMTEFILKSRRRDDPKGTISYEMLGECTYLEAYLKECLRMYPPVPRLERVATSDSVIAGIPITKGQLIQIPVYAIHYSSEQYSDPRKFNPERWRVNTKQDSSSAWLPFGAGPRNCIGMRFAMEQTKLAIGNLVYQFTLHPSPNMKVLRFFHSAA</sequence>
<dbReference type="GO" id="GO:0004497">
    <property type="term" value="F:monooxygenase activity"/>
    <property type="evidence" value="ECO:0007669"/>
    <property type="project" value="UniProtKB-KW"/>
</dbReference>
<comment type="function">
    <text evidence="2">May be involved in the metabolism of insect hormones and in the breakdown of synthetic insecticides.</text>
</comment>
<organism evidence="16">
    <name type="scientific">Cyprideis torosa</name>
    <dbReference type="NCBI Taxonomy" id="163714"/>
    <lineage>
        <taxon>Eukaryota</taxon>
        <taxon>Metazoa</taxon>
        <taxon>Ecdysozoa</taxon>
        <taxon>Arthropoda</taxon>
        <taxon>Crustacea</taxon>
        <taxon>Oligostraca</taxon>
        <taxon>Ostracoda</taxon>
        <taxon>Podocopa</taxon>
        <taxon>Podocopida</taxon>
        <taxon>Cytherocopina</taxon>
        <taxon>Cytheroidea</taxon>
        <taxon>Cytherideidae</taxon>
        <taxon>Cyprideis</taxon>
    </lineage>
</organism>
<keyword evidence="13" id="KW-0472">Membrane</keyword>
<dbReference type="PANTHER" id="PTHR24292">
    <property type="entry name" value="CYTOCHROME P450"/>
    <property type="match status" value="1"/>
</dbReference>
<evidence type="ECO:0000256" key="11">
    <source>
        <dbReference type="ARBA" id="ARBA00023004"/>
    </source>
</evidence>
<keyword evidence="10 15" id="KW-0560">Oxidoreductase</keyword>
<dbReference type="PRINTS" id="PR00385">
    <property type="entry name" value="P450"/>
</dbReference>
<protein>
    <submittedName>
        <fullName evidence="16">Uncharacterized protein</fullName>
    </submittedName>
</protein>
<keyword evidence="12 15" id="KW-0503">Monooxygenase</keyword>
<dbReference type="InterPro" id="IPR002403">
    <property type="entry name" value="Cyt_P450_E_grp-IV"/>
</dbReference>
<evidence type="ECO:0000256" key="4">
    <source>
        <dbReference type="ARBA" id="ARBA00004406"/>
    </source>
</evidence>
<dbReference type="EMBL" id="OB660594">
    <property type="protein sequence ID" value="CAD7225531.1"/>
    <property type="molecule type" value="Genomic_DNA"/>
</dbReference>
<dbReference type="SUPFAM" id="SSF48264">
    <property type="entry name" value="Cytochrome P450"/>
    <property type="match status" value="1"/>
</dbReference>
<dbReference type="InterPro" id="IPR017972">
    <property type="entry name" value="Cyt_P450_CS"/>
</dbReference>
<evidence type="ECO:0000256" key="15">
    <source>
        <dbReference type="RuleBase" id="RU000461"/>
    </source>
</evidence>
<keyword evidence="8" id="KW-0256">Endoplasmic reticulum</keyword>
<evidence type="ECO:0000256" key="2">
    <source>
        <dbReference type="ARBA" id="ARBA00003690"/>
    </source>
</evidence>
<dbReference type="PRINTS" id="PR00465">
    <property type="entry name" value="EP450IV"/>
</dbReference>
<evidence type="ECO:0000256" key="14">
    <source>
        <dbReference type="PIRSR" id="PIRSR602403-1"/>
    </source>
</evidence>
<dbReference type="GO" id="GO:0005506">
    <property type="term" value="F:iron ion binding"/>
    <property type="evidence" value="ECO:0007669"/>
    <property type="project" value="InterPro"/>
</dbReference>
<reference evidence="16" key="1">
    <citation type="submission" date="2020-11" db="EMBL/GenBank/DDBJ databases">
        <authorList>
            <person name="Tran Van P."/>
        </authorList>
    </citation>
    <scope>NUCLEOTIDE SEQUENCE</scope>
</reference>
<keyword evidence="11 14" id="KW-0408">Iron</keyword>
<evidence type="ECO:0000256" key="9">
    <source>
        <dbReference type="ARBA" id="ARBA00022848"/>
    </source>
</evidence>
<evidence type="ECO:0000256" key="5">
    <source>
        <dbReference type="ARBA" id="ARBA00010617"/>
    </source>
</evidence>
<evidence type="ECO:0000256" key="7">
    <source>
        <dbReference type="ARBA" id="ARBA00022723"/>
    </source>
</evidence>
<dbReference type="AlphaFoldDB" id="A0A7R8W719"/>
<gene>
    <name evidence="16" type="ORF">CTOB1V02_LOCUS3469</name>
</gene>
<evidence type="ECO:0000313" key="16">
    <source>
        <dbReference type="EMBL" id="CAD7225531.1"/>
    </source>
</evidence>
<dbReference type="GO" id="GO:0016705">
    <property type="term" value="F:oxidoreductase activity, acting on paired donors, with incorporation or reduction of molecular oxygen"/>
    <property type="evidence" value="ECO:0007669"/>
    <property type="project" value="InterPro"/>
</dbReference>
<comment type="cofactor">
    <cofactor evidence="1 14">
        <name>heme</name>
        <dbReference type="ChEBI" id="CHEBI:30413"/>
    </cofactor>
</comment>
<name>A0A7R8W719_9CRUS</name>
<evidence type="ECO:0000256" key="10">
    <source>
        <dbReference type="ARBA" id="ARBA00023002"/>
    </source>
</evidence>
<comment type="subcellular location">
    <subcellularLocation>
        <location evidence="4">Endoplasmic reticulum membrane</location>
        <topology evidence="4">Peripheral membrane protein</topology>
    </subcellularLocation>
    <subcellularLocation>
        <location evidence="3">Microsome membrane</location>
        <topology evidence="3">Peripheral membrane protein</topology>
    </subcellularLocation>
</comment>
<accession>A0A7R8W719</accession>
<evidence type="ECO:0000256" key="13">
    <source>
        <dbReference type="ARBA" id="ARBA00023136"/>
    </source>
</evidence>
<keyword evidence="9" id="KW-0492">Microsome</keyword>
<proteinExistence type="inferred from homology"/>
<evidence type="ECO:0000256" key="8">
    <source>
        <dbReference type="ARBA" id="ARBA00022824"/>
    </source>
</evidence>
<comment type="similarity">
    <text evidence="5 15">Belongs to the cytochrome P450 family.</text>
</comment>
<evidence type="ECO:0000256" key="6">
    <source>
        <dbReference type="ARBA" id="ARBA00022617"/>
    </source>
</evidence>
<dbReference type="PANTHER" id="PTHR24292:SF54">
    <property type="entry name" value="CYP9F3-RELATED"/>
    <property type="match status" value="1"/>
</dbReference>
<dbReference type="OrthoDB" id="6375668at2759"/>